<sequence>MVGSLAVILVTMVSLPWTAPSADDATGDLDVPLGGTSAQISYARSTESPDNITDSAGDGHQYTAPPWAWARSRACIHYSPGSNPFSTDVVYGSNRDYAADVGAAERWPERSLQDVVGAAGADAQFTDETSELEVLSPSAAAGQAAGNEVSQARASAPAERPGPGIAAPYGPITEAAGDQGEDPFSGLEARES</sequence>
<feature type="chain" id="PRO_5038973385" description="Secreted protein" evidence="2">
    <location>
        <begin position="20"/>
        <end position="192"/>
    </location>
</feature>
<dbReference type="EMBL" id="MSKK01000014">
    <property type="protein sequence ID" value="OLO47371.1"/>
    <property type="molecule type" value="Genomic_DNA"/>
</dbReference>
<evidence type="ECO:0000256" key="2">
    <source>
        <dbReference type="SAM" id="SignalP"/>
    </source>
</evidence>
<evidence type="ECO:0000313" key="3">
    <source>
        <dbReference type="EMBL" id="OLO47371.1"/>
    </source>
</evidence>
<reference evidence="3 4" key="1">
    <citation type="submission" date="2016-12" db="EMBL/GenBank/DDBJ databases">
        <title>Genomic comparison of strains in the 'Actinomyces naeslundii' group.</title>
        <authorList>
            <person name="Mughal S.R."/>
            <person name="Do T."/>
            <person name="Gilbert S.C."/>
            <person name="Witherden E.A."/>
            <person name="Didelot X."/>
            <person name="Beighton D."/>
        </authorList>
    </citation>
    <scope>NUCLEOTIDE SEQUENCE [LARGE SCALE GENOMIC DNA]</scope>
    <source>
        <strain evidence="3 4">R21091</strain>
    </source>
</reference>
<dbReference type="Proteomes" id="UP000186471">
    <property type="component" value="Unassembled WGS sequence"/>
</dbReference>
<name>A0A1Q8VH10_9ACTO</name>
<feature type="compositionally biased region" description="Low complexity" evidence="1">
    <location>
        <begin position="161"/>
        <end position="172"/>
    </location>
</feature>
<evidence type="ECO:0008006" key="5">
    <source>
        <dbReference type="Google" id="ProtNLM"/>
    </source>
</evidence>
<dbReference type="AlphaFoldDB" id="A0A1Q8VH10"/>
<dbReference type="OrthoDB" id="3732843at2"/>
<proteinExistence type="predicted"/>
<evidence type="ECO:0000256" key="1">
    <source>
        <dbReference type="SAM" id="MobiDB-lite"/>
    </source>
</evidence>
<comment type="caution">
    <text evidence="3">The sequence shown here is derived from an EMBL/GenBank/DDBJ whole genome shotgun (WGS) entry which is preliminary data.</text>
</comment>
<dbReference type="RefSeq" id="WP_075411310.1">
    <property type="nucleotide sequence ID" value="NZ_MSKK01000014.1"/>
</dbReference>
<evidence type="ECO:0000313" key="4">
    <source>
        <dbReference type="Proteomes" id="UP000186471"/>
    </source>
</evidence>
<accession>A0A1Q8VH10</accession>
<feature type="region of interest" description="Disordered" evidence="1">
    <location>
        <begin position="136"/>
        <end position="192"/>
    </location>
</feature>
<keyword evidence="2" id="KW-0732">Signal</keyword>
<protein>
    <recommendedName>
        <fullName evidence="5">Secreted protein</fullName>
    </recommendedName>
</protein>
<organism evidence="3 4">
    <name type="scientific">Actinomyces oris</name>
    <dbReference type="NCBI Taxonomy" id="544580"/>
    <lineage>
        <taxon>Bacteria</taxon>
        <taxon>Bacillati</taxon>
        <taxon>Actinomycetota</taxon>
        <taxon>Actinomycetes</taxon>
        <taxon>Actinomycetales</taxon>
        <taxon>Actinomycetaceae</taxon>
        <taxon>Actinomyces</taxon>
    </lineage>
</organism>
<feature type="signal peptide" evidence="2">
    <location>
        <begin position="1"/>
        <end position="19"/>
    </location>
</feature>
<gene>
    <name evidence="3" type="ORF">BKH31_04865</name>
</gene>